<feature type="compositionally biased region" description="Pro residues" evidence="1">
    <location>
        <begin position="142"/>
        <end position="163"/>
    </location>
</feature>
<comment type="caution">
    <text evidence="2">The sequence shown here is derived from an EMBL/GenBank/DDBJ whole genome shotgun (WGS) entry which is preliminary data.</text>
</comment>
<evidence type="ECO:0000313" key="3">
    <source>
        <dbReference type="Proteomes" id="UP001501102"/>
    </source>
</evidence>
<dbReference type="EMBL" id="BAAAXZ010000109">
    <property type="protein sequence ID" value="GAA2931023.1"/>
    <property type="molecule type" value="Genomic_DNA"/>
</dbReference>
<keyword evidence="3" id="KW-1185">Reference proteome</keyword>
<feature type="compositionally biased region" description="Polar residues" evidence="1">
    <location>
        <begin position="164"/>
        <end position="174"/>
    </location>
</feature>
<gene>
    <name evidence="2" type="ORF">GCM10020221_28560</name>
</gene>
<evidence type="ECO:0000256" key="1">
    <source>
        <dbReference type="SAM" id="MobiDB-lite"/>
    </source>
</evidence>
<feature type="region of interest" description="Disordered" evidence="1">
    <location>
        <begin position="100"/>
        <end position="263"/>
    </location>
</feature>
<name>A0ABN3WYP4_STRTU</name>
<accession>A0ABN3WYP4</accession>
<dbReference type="Proteomes" id="UP001501102">
    <property type="component" value="Unassembled WGS sequence"/>
</dbReference>
<sequence length="299" mass="32259">MTVSAESIESVQQLTTVWRTLMLDRDADADVRDLPGIAVRWADSRFGFFNCITLTEAEAGAELLRHRLGQAADIMRTKKHPGFLWLFEDLLDDEARSALETTAEQAGSSTPSPVQAWPATCSHPRTGPPRPDVHPRTHRRAGPPPAAPPKPTHCAPGPTPPALSSPSPGSTPPHNASAPPGAPFADRTPPTTRPGPSEPRLSETQAKRARDRQRCRFAPASSPRALPPFRHPDVTRKAGSRLHCPSGPHSPCRRHTAGTGPYSPISRHDSMNFPCPYASWLHVTPSALPGSAPARARNP</sequence>
<proteinExistence type="predicted"/>
<feature type="compositionally biased region" description="Basic and acidic residues" evidence="1">
    <location>
        <begin position="205"/>
        <end position="214"/>
    </location>
</feature>
<dbReference type="PRINTS" id="PR01217">
    <property type="entry name" value="PRICHEXTENSN"/>
</dbReference>
<organism evidence="2 3">
    <name type="scientific">Streptomyces thioluteus</name>
    <dbReference type="NCBI Taxonomy" id="66431"/>
    <lineage>
        <taxon>Bacteria</taxon>
        <taxon>Bacillati</taxon>
        <taxon>Actinomycetota</taxon>
        <taxon>Actinomycetes</taxon>
        <taxon>Kitasatosporales</taxon>
        <taxon>Streptomycetaceae</taxon>
        <taxon>Streptomyces</taxon>
    </lineage>
</organism>
<feature type="compositionally biased region" description="Polar residues" evidence="1">
    <location>
        <begin position="100"/>
        <end position="113"/>
    </location>
</feature>
<protein>
    <submittedName>
        <fullName evidence="2">Uncharacterized protein</fullName>
    </submittedName>
</protein>
<reference evidence="2 3" key="1">
    <citation type="journal article" date="2019" name="Int. J. Syst. Evol. Microbiol.">
        <title>The Global Catalogue of Microorganisms (GCM) 10K type strain sequencing project: providing services to taxonomists for standard genome sequencing and annotation.</title>
        <authorList>
            <consortium name="The Broad Institute Genomics Platform"/>
            <consortium name="The Broad Institute Genome Sequencing Center for Infectious Disease"/>
            <person name="Wu L."/>
            <person name="Ma J."/>
        </authorList>
    </citation>
    <scope>NUCLEOTIDE SEQUENCE [LARGE SCALE GENOMIC DNA]</scope>
    <source>
        <strain evidence="2 3">JCM 4087</strain>
    </source>
</reference>
<evidence type="ECO:0000313" key="2">
    <source>
        <dbReference type="EMBL" id="GAA2931023.1"/>
    </source>
</evidence>